<evidence type="ECO:0008006" key="3">
    <source>
        <dbReference type="Google" id="ProtNLM"/>
    </source>
</evidence>
<dbReference type="Proteomes" id="UP000006502">
    <property type="component" value="Chromosome"/>
</dbReference>
<evidence type="ECO:0000313" key="1">
    <source>
        <dbReference type="EMBL" id="AFO51812.1"/>
    </source>
</evidence>
<gene>
    <name evidence="1" type="ordered locus">MHLP_01160</name>
</gene>
<dbReference type="EMBL" id="CP003731">
    <property type="protein sequence ID" value="AFO51812.1"/>
    <property type="molecule type" value="Genomic_DNA"/>
</dbReference>
<reference evidence="1 2" key="1">
    <citation type="journal article" date="2012" name="J. Bacteriol.">
        <title>Genome Sequence of "Candidatus Mycoplasma haemolamae" Strain Purdue, a Red Blood Cell Pathogen of Alpacas (Vicugna pacos) and Llamas (Lama glama).</title>
        <authorList>
            <person name="Guimaraes A.M."/>
            <person name="Toth B."/>
            <person name="Santos A.P."/>
            <person name="do Nascimento N.C."/>
            <person name="Kritchevsky J.E."/>
            <person name="Messick J.B."/>
        </authorList>
    </citation>
    <scope>NUCLEOTIDE SEQUENCE [LARGE SCALE GENOMIC DNA]</scope>
    <source>
        <strain evidence="1 2">Purdue</strain>
    </source>
</reference>
<dbReference type="AlphaFoldDB" id="I7C5M4"/>
<evidence type="ECO:0000313" key="2">
    <source>
        <dbReference type="Proteomes" id="UP000006502"/>
    </source>
</evidence>
<accession>I7C5M4</accession>
<sequence length="152" mass="16958">MSPQKIVAGVIGAIAVSGAGGITYEVVKGEPTVQAPAVKKETEYTFKFPNKELRISCPEGSFAGETLDIKDRNNHKKVVICQKKVSGWARYYQQNTLKWEDFHSVHKSKPHCVLKGDKVTYECSYDGTEPVELKQVPYWIDGAANKWVIQIG</sequence>
<reference evidence="2" key="2">
    <citation type="submission" date="2012-07" db="EMBL/GenBank/DDBJ databases">
        <title>Complete genome sequence of 'Candidatus Mycoplasma haemolamae'.</title>
        <authorList>
            <person name="Guimaraes A.M.S."/>
            <person name="Toth B."/>
            <person name="Santos A.P."/>
            <person name="Nascimento N.C."/>
            <person name="Sojka J.E."/>
            <person name="Messick J.B."/>
        </authorList>
    </citation>
    <scope>NUCLEOTIDE SEQUENCE [LARGE SCALE GENOMIC DNA]</scope>
    <source>
        <strain evidence="2">Purdue</strain>
    </source>
</reference>
<organism evidence="1 2">
    <name type="scientific">Mycoplasma haematolamae (strain Purdue)</name>
    <dbReference type="NCBI Taxonomy" id="1212765"/>
    <lineage>
        <taxon>Bacteria</taxon>
        <taxon>Bacillati</taxon>
        <taxon>Mycoplasmatota</taxon>
        <taxon>Mollicutes</taxon>
        <taxon>Mycoplasmataceae</taxon>
        <taxon>Mycoplasma</taxon>
    </lineage>
</organism>
<dbReference type="STRING" id="1212765.MHLP_01160"/>
<keyword evidence="2" id="KW-1185">Reference proteome</keyword>
<dbReference type="KEGG" id="mhl:MHLP_01160"/>
<name>I7C5M4_MYCHA</name>
<protein>
    <recommendedName>
        <fullName evidence="3">Ig-like domain-containing protein</fullName>
    </recommendedName>
</protein>
<proteinExistence type="predicted"/>
<dbReference type="PATRIC" id="fig|1212765.3.peg.262"/>
<dbReference type="HOGENOM" id="CLU_137333_0_0_14"/>